<accession>A0A7V5CSA2</accession>
<feature type="compositionally biased region" description="Polar residues" evidence="1">
    <location>
        <begin position="150"/>
        <end position="164"/>
    </location>
</feature>
<evidence type="ECO:0000256" key="1">
    <source>
        <dbReference type="SAM" id="MobiDB-lite"/>
    </source>
</evidence>
<organism evidence="2">
    <name type="scientific">Acidobacterium capsulatum</name>
    <dbReference type="NCBI Taxonomy" id="33075"/>
    <lineage>
        <taxon>Bacteria</taxon>
        <taxon>Pseudomonadati</taxon>
        <taxon>Acidobacteriota</taxon>
        <taxon>Terriglobia</taxon>
        <taxon>Terriglobales</taxon>
        <taxon>Acidobacteriaceae</taxon>
        <taxon>Acidobacterium</taxon>
    </lineage>
</organism>
<protein>
    <submittedName>
        <fullName evidence="2">Uncharacterized protein</fullName>
    </submittedName>
</protein>
<dbReference type="AlphaFoldDB" id="A0A7V5CSA2"/>
<sequence>MILFTSGITCTGQSISPAQAQTMYQGNVWVTLTRTLASHKLEPGALVTAKTNDSVPLSSSIVLPKGTLLEGKVLGTRRLTRKSRTEQIIFAFQSAVIKHQEPLPIHALVVSAEAPAIVAMAGMGDTISGAGSDPAWAIKHAPGDEDSHGSKNGSRSPQDSSPAPTMSHDHGQMSLSGFPVDNAQNETFASTTAGGGSVTFTAVGQHLILYKGFQMRLELLLEK</sequence>
<gene>
    <name evidence="2" type="ORF">ENW50_01225</name>
</gene>
<evidence type="ECO:0000313" key="2">
    <source>
        <dbReference type="EMBL" id="HGY93302.1"/>
    </source>
</evidence>
<comment type="caution">
    <text evidence="2">The sequence shown here is derived from an EMBL/GenBank/DDBJ whole genome shotgun (WGS) entry which is preliminary data.</text>
</comment>
<dbReference type="EMBL" id="DTKL01000010">
    <property type="protein sequence ID" value="HGY93302.1"/>
    <property type="molecule type" value="Genomic_DNA"/>
</dbReference>
<feature type="region of interest" description="Disordered" evidence="1">
    <location>
        <begin position="133"/>
        <end position="180"/>
    </location>
</feature>
<proteinExistence type="predicted"/>
<name>A0A7V5CSA2_9BACT</name>
<reference evidence="2" key="1">
    <citation type="journal article" date="2020" name="mSystems">
        <title>Genome- and Community-Level Interaction Insights into Carbon Utilization and Element Cycling Functions of Hydrothermarchaeota in Hydrothermal Sediment.</title>
        <authorList>
            <person name="Zhou Z."/>
            <person name="Liu Y."/>
            <person name="Xu W."/>
            <person name="Pan J."/>
            <person name="Luo Z.H."/>
            <person name="Li M."/>
        </authorList>
    </citation>
    <scope>NUCLEOTIDE SEQUENCE [LARGE SCALE GENOMIC DNA]</scope>
    <source>
        <strain evidence="2">SpSt-855</strain>
    </source>
</reference>